<evidence type="ECO:0000256" key="4">
    <source>
        <dbReference type="ARBA" id="ARBA00023136"/>
    </source>
</evidence>
<dbReference type="EMBL" id="AP027081">
    <property type="protein sequence ID" value="BDU78794.1"/>
    <property type="molecule type" value="Genomic_DNA"/>
</dbReference>
<keyword evidence="7" id="KW-1185">Reference proteome</keyword>
<feature type="transmembrane region" description="Helical" evidence="5">
    <location>
        <begin position="332"/>
        <end position="353"/>
    </location>
</feature>
<dbReference type="InterPro" id="IPR053153">
    <property type="entry name" value="APC_K+_Transporter"/>
</dbReference>
<reference evidence="6" key="1">
    <citation type="journal article" date="2023" name="Int. J. Syst. Evol. Microbiol.">
        <title>Mesoterricola silvestris gen. nov., sp. nov., Mesoterricola sediminis sp. nov., Geothrix oryzae sp. nov., Geothrix edaphica sp. nov., Geothrix rubra sp. nov., and Geothrix limicola sp. nov., six novel members of Acidobacteriota isolated from soils.</title>
        <authorList>
            <person name="Itoh H."/>
            <person name="Sugisawa Y."/>
            <person name="Mise K."/>
            <person name="Xu Z."/>
            <person name="Kuniyasu M."/>
            <person name="Ushijima N."/>
            <person name="Kawano K."/>
            <person name="Kobayashi E."/>
            <person name="Shiratori Y."/>
            <person name="Masuda Y."/>
            <person name="Senoo K."/>
        </authorList>
    </citation>
    <scope>NUCLEOTIDE SEQUENCE</scope>
    <source>
        <strain evidence="6">W786</strain>
    </source>
</reference>
<feature type="transmembrane region" description="Helical" evidence="5">
    <location>
        <begin position="408"/>
        <end position="430"/>
    </location>
</feature>
<name>A0AA48GYV2_9BACT</name>
<keyword evidence="2 5" id="KW-0812">Transmembrane</keyword>
<feature type="transmembrane region" description="Helical" evidence="5">
    <location>
        <begin position="68"/>
        <end position="92"/>
    </location>
</feature>
<feature type="transmembrane region" description="Helical" evidence="5">
    <location>
        <begin position="272"/>
        <end position="294"/>
    </location>
</feature>
<dbReference type="KEGG" id="msea:METESE_37520"/>
<gene>
    <name evidence="6" type="ORF">METESE_37520</name>
</gene>
<dbReference type="Proteomes" id="UP001228113">
    <property type="component" value="Chromosome"/>
</dbReference>
<dbReference type="PANTHER" id="PTHR47704:SF1">
    <property type="entry name" value="POTASSIUM TRANSPORTER KIMA"/>
    <property type="match status" value="1"/>
</dbReference>
<feature type="transmembrane region" description="Helical" evidence="5">
    <location>
        <begin position="131"/>
        <end position="152"/>
    </location>
</feature>
<evidence type="ECO:0000313" key="7">
    <source>
        <dbReference type="Proteomes" id="UP001228113"/>
    </source>
</evidence>
<evidence type="ECO:0000256" key="5">
    <source>
        <dbReference type="SAM" id="Phobius"/>
    </source>
</evidence>
<dbReference type="InterPro" id="IPR002293">
    <property type="entry name" value="AA/rel_permease1"/>
</dbReference>
<sequence>MADFRRLLLGRRLASDETHATKISNPVALAVFSSDALSSVAYATQEIMASLSTAIGHGGAAAAAAGGAAAFVFGLSVPVAIGITLLLLILAFSYRQTILEYPSGGGAYIVAKENLGETAAQTAGASLLVDYILTVAVSVSSGIAAITAAAPVLQDHNVALTLLAIAFIAMANLRGVKESGALFSIPTYGFLVSILVMIFIGFAKWIAGVPAGVQAHQVEAAVGNAHNLAGLALIWVFMRAYSAGCTALTGVEAISNGVTAFKEPSGPNAAKTMIAMVLLLGTMFLGITLLAHHYGVVYHHSTDPRVVQETLLSNLTRHVLGHNGVVTGLGKVYYYVIQGFTFAILVVAANTAYADFPRLAALQAKDGFLPNQFASMGDRLVFSNGILILSVFAGFLVVLFHANTDVLLPLYALGVFLGFTISQTGMVVHWRRKQGPHWKVKAVVNGIGACASAIVMLDIAITKFVGGAWIVIVLVPILVTTFFNIHRHYIKVKSTLAASRTDAFLPSKHHAIVLVSGLHAGVVQALSYARLISGNRVEALTVDLGSDGFHESPAIQKLRADWAYYGMGVPLRSVPSPYRKVVEPILEEVTRFRLAEPEVCLTMILPEYVTPKWWQRVLHNQMAFRIKASLMLKPGVIVTSVRMHLPD</sequence>
<dbReference type="GO" id="GO:0022857">
    <property type="term" value="F:transmembrane transporter activity"/>
    <property type="evidence" value="ECO:0007669"/>
    <property type="project" value="InterPro"/>
</dbReference>
<feature type="transmembrane region" description="Helical" evidence="5">
    <location>
        <begin position="188"/>
        <end position="208"/>
    </location>
</feature>
<dbReference type="GO" id="GO:0016020">
    <property type="term" value="C:membrane"/>
    <property type="evidence" value="ECO:0007669"/>
    <property type="project" value="UniProtKB-SubCell"/>
</dbReference>
<proteinExistence type="predicted"/>
<evidence type="ECO:0000256" key="1">
    <source>
        <dbReference type="ARBA" id="ARBA00004141"/>
    </source>
</evidence>
<dbReference type="Gene3D" id="1.20.1740.10">
    <property type="entry name" value="Amino acid/polyamine transporter I"/>
    <property type="match status" value="1"/>
</dbReference>
<accession>A0AA48GYV2</accession>
<feature type="transmembrane region" description="Helical" evidence="5">
    <location>
        <begin position="228"/>
        <end position="251"/>
    </location>
</feature>
<keyword evidence="3 5" id="KW-1133">Transmembrane helix</keyword>
<evidence type="ECO:0000313" key="6">
    <source>
        <dbReference type="EMBL" id="BDU78794.1"/>
    </source>
</evidence>
<keyword evidence="4 5" id="KW-0472">Membrane</keyword>
<comment type="subcellular location">
    <subcellularLocation>
        <location evidence="1">Membrane</location>
        <topology evidence="1">Multi-pass membrane protein</topology>
    </subcellularLocation>
</comment>
<organism evidence="6 7">
    <name type="scientific">Mesoterricola sediminis</name>
    <dbReference type="NCBI Taxonomy" id="2927980"/>
    <lineage>
        <taxon>Bacteria</taxon>
        <taxon>Pseudomonadati</taxon>
        <taxon>Acidobacteriota</taxon>
        <taxon>Holophagae</taxon>
        <taxon>Holophagales</taxon>
        <taxon>Holophagaceae</taxon>
        <taxon>Mesoterricola</taxon>
    </lineage>
</organism>
<dbReference type="AlphaFoldDB" id="A0AA48GYV2"/>
<dbReference type="Pfam" id="PF13520">
    <property type="entry name" value="AA_permease_2"/>
    <property type="match status" value="1"/>
</dbReference>
<evidence type="ECO:0000256" key="2">
    <source>
        <dbReference type="ARBA" id="ARBA00022692"/>
    </source>
</evidence>
<feature type="transmembrane region" description="Helical" evidence="5">
    <location>
        <begin position="158"/>
        <end position="176"/>
    </location>
</feature>
<evidence type="ECO:0000256" key="3">
    <source>
        <dbReference type="ARBA" id="ARBA00022989"/>
    </source>
</evidence>
<feature type="transmembrane region" description="Helical" evidence="5">
    <location>
        <begin position="380"/>
        <end position="402"/>
    </location>
</feature>
<feature type="transmembrane region" description="Helical" evidence="5">
    <location>
        <begin position="467"/>
        <end position="485"/>
    </location>
</feature>
<dbReference type="PANTHER" id="PTHR47704">
    <property type="entry name" value="POTASSIUM TRANSPORTER KIMA"/>
    <property type="match status" value="1"/>
</dbReference>
<feature type="transmembrane region" description="Helical" evidence="5">
    <location>
        <begin position="442"/>
        <end position="461"/>
    </location>
</feature>
<dbReference type="RefSeq" id="WP_243333361.1">
    <property type="nucleotide sequence ID" value="NZ_AP027081.1"/>
</dbReference>
<protein>
    <submittedName>
        <fullName evidence="6">Amino acid permease</fullName>
    </submittedName>
</protein>